<gene>
    <name evidence="1" type="ORF">CBM2594_A80196</name>
</gene>
<sequence length="42" mass="5237">MQFSRREGCGQHQWQHYAARGVRRMRGLSESFELRWPEWWPC</sequence>
<dbReference type="Proteomes" id="UP000257139">
    <property type="component" value="Chromosome CBM2594_a"/>
</dbReference>
<dbReference type="AlphaFoldDB" id="A0A7Z7J9B1"/>
<comment type="caution">
    <text evidence="1">The sequence shown here is derived from an EMBL/GenBank/DDBJ whole genome shotgun (WGS) entry which is preliminary data.</text>
</comment>
<accession>A0A7Z7J9B1</accession>
<reference evidence="1 2" key="1">
    <citation type="submission" date="2018-01" db="EMBL/GenBank/DDBJ databases">
        <authorList>
            <person name="Clerissi C."/>
        </authorList>
    </citation>
    <scope>NUCLEOTIDE SEQUENCE [LARGE SCALE GENOMIC DNA]</scope>
    <source>
        <strain evidence="1">Cupriavidus taiwanensis STM 6021</strain>
    </source>
</reference>
<protein>
    <submittedName>
        <fullName evidence="1">Uncharacterized protein</fullName>
    </submittedName>
</protein>
<evidence type="ECO:0000313" key="2">
    <source>
        <dbReference type="Proteomes" id="UP000257139"/>
    </source>
</evidence>
<dbReference type="EMBL" id="OGUU01000012">
    <property type="protein sequence ID" value="SPC18757.1"/>
    <property type="molecule type" value="Genomic_DNA"/>
</dbReference>
<name>A0A7Z7J9B1_9BURK</name>
<evidence type="ECO:0000313" key="1">
    <source>
        <dbReference type="EMBL" id="SPC18757.1"/>
    </source>
</evidence>
<organism evidence="1 2">
    <name type="scientific">Cupriavidus taiwanensis</name>
    <dbReference type="NCBI Taxonomy" id="164546"/>
    <lineage>
        <taxon>Bacteria</taxon>
        <taxon>Pseudomonadati</taxon>
        <taxon>Pseudomonadota</taxon>
        <taxon>Betaproteobacteria</taxon>
        <taxon>Burkholderiales</taxon>
        <taxon>Burkholderiaceae</taxon>
        <taxon>Cupriavidus</taxon>
    </lineage>
</organism>
<proteinExistence type="predicted"/>